<proteinExistence type="predicted"/>
<dbReference type="Proteomes" id="UP000190625">
    <property type="component" value="Unassembled WGS sequence"/>
</dbReference>
<dbReference type="RefSeq" id="WP_200806465.1">
    <property type="nucleotide sequence ID" value="NZ_FUWM01000018.1"/>
</dbReference>
<dbReference type="AlphaFoldDB" id="A0A1T4PBL9"/>
<sequence length="56" mass="6460">MVKKDVNHDPEREMGAPPPQSMPALFGWMTIDYQREMAKELTEISKELTPAKKTKE</sequence>
<name>A0A1T4PBL9_9FIRM</name>
<feature type="region of interest" description="Disordered" evidence="1">
    <location>
        <begin position="1"/>
        <end position="23"/>
    </location>
</feature>
<feature type="compositionally biased region" description="Basic and acidic residues" evidence="1">
    <location>
        <begin position="1"/>
        <end position="14"/>
    </location>
</feature>
<evidence type="ECO:0000313" key="2">
    <source>
        <dbReference type="EMBL" id="SJZ88965.1"/>
    </source>
</evidence>
<dbReference type="EMBL" id="FUWM01000018">
    <property type="protein sequence ID" value="SJZ88965.1"/>
    <property type="molecule type" value="Genomic_DNA"/>
</dbReference>
<evidence type="ECO:0000313" key="3">
    <source>
        <dbReference type="Proteomes" id="UP000190625"/>
    </source>
</evidence>
<protein>
    <submittedName>
        <fullName evidence="2">Uncharacterized protein</fullName>
    </submittedName>
</protein>
<accession>A0A1T4PBL9</accession>
<keyword evidence="3" id="KW-1185">Reference proteome</keyword>
<organism evidence="2 3">
    <name type="scientific">Selenihalanaerobacter shriftii</name>
    <dbReference type="NCBI Taxonomy" id="142842"/>
    <lineage>
        <taxon>Bacteria</taxon>
        <taxon>Bacillati</taxon>
        <taxon>Bacillota</taxon>
        <taxon>Clostridia</taxon>
        <taxon>Halanaerobiales</taxon>
        <taxon>Halobacteroidaceae</taxon>
        <taxon>Selenihalanaerobacter</taxon>
    </lineage>
</organism>
<gene>
    <name evidence="2" type="ORF">SAMN02745118_02109</name>
</gene>
<reference evidence="3" key="1">
    <citation type="submission" date="2017-02" db="EMBL/GenBank/DDBJ databases">
        <authorList>
            <person name="Varghese N."/>
            <person name="Submissions S."/>
        </authorList>
    </citation>
    <scope>NUCLEOTIDE SEQUENCE [LARGE SCALE GENOMIC DNA]</scope>
    <source>
        <strain evidence="3">ATCC BAA-73</strain>
    </source>
</reference>
<dbReference type="STRING" id="142842.SAMN02745118_02109"/>
<evidence type="ECO:0000256" key="1">
    <source>
        <dbReference type="SAM" id="MobiDB-lite"/>
    </source>
</evidence>